<proteinExistence type="predicted"/>
<evidence type="ECO:0000256" key="1">
    <source>
        <dbReference type="SAM" id="Phobius"/>
    </source>
</evidence>
<keyword evidence="1" id="KW-1133">Transmembrane helix</keyword>
<dbReference type="InterPro" id="IPR011726">
    <property type="entry name" value="KdpF"/>
</dbReference>
<dbReference type="Pfam" id="PF09604">
    <property type="entry name" value="Potass_KdpF"/>
    <property type="match status" value="1"/>
</dbReference>
<dbReference type="Proteomes" id="UP000186894">
    <property type="component" value="Unassembled WGS sequence"/>
</dbReference>
<dbReference type="EMBL" id="MKIM01000019">
    <property type="protein sequence ID" value="OLP46709.1"/>
    <property type="molecule type" value="Genomic_DNA"/>
</dbReference>
<evidence type="ECO:0000313" key="2">
    <source>
        <dbReference type="EMBL" id="OLP46709.1"/>
    </source>
</evidence>
<keyword evidence="1" id="KW-0472">Membrane</keyword>
<gene>
    <name evidence="2" type="ORF">BJF95_15400</name>
</gene>
<organism evidence="2 3">
    <name type="scientific">Rhizobium oryziradicis</name>
    <dbReference type="NCBI Taxonomy" id="1867956"/>
    <lineage>
        <taxon>Bacteria</taxon>
        <taxon>Pseudomonadati</taxon>
        <taxon>Pseudomonadota</taxon>
        <taxon>Alphaproteobacteria</taxon>
        <taxon>Hyphomicrobiales</taxon>
        <taxon>Rhizobiaceae</taxon>
        <taxon>Rhizobium/Agrobacterium group</taxon>
        <taxon>Rhizobium</taxon>
    </lineage>
</organism>
<comment type="caution">
    <text evidence="2">The sequence shown here is derived from an EMBL/GenBank/DDBJ whole genome shotgun (WGS) entry which is preliminary data.</text>
</comment>
<dbReference type="GO" id="GO:0005886">
    <property type="term" value="C:plasma membrane"/>
    <property type="evidence" value="ECO:0007669"/>
    <property type="project" value="InterPro"/>
</dbReference>
<dbReference type="GO" id="GO:0008556">
    <property type="term" value="F:P-type potassium transmembrane transporter activity"/>
    <property type="evidence" value="ECO:0007669"/>
    <property type="project" value="InterPro"/>
</dbReference>
<feature type="transmembrane region" description="Helical" evidence="1">
    <location>
        <begin position="6"/>
        <end position="23"/>
    </location>
</feature>
<dbReference type="STRING" id="1867956.BJF95_15400"/>
<evidence type="ECO:0000313" key="3">
    <source>
        <dbReference type="Proteomes" id="UP000186894"/>
    </source>
</evidence>
<dbReference type="RefSeq" id="WP_075637665.1">
    <property type="nucleotide sequence ID" value="NZ_MKIM01000019.1"/>
</dbReference>
<dbReference type="NCBIfam" id="TIGR02115">
    <property type="entry name" value="potass_kdpF"/>
    <property type="match status" value="1"/>
</dbReference>
<name>A0A1Q8ZXA4_9HYPH</name>
<sequence>MLEPLIGLFIAAALAVYLVATLLRPEKF</sequence>
<keyword evidence="3" id="KW-1185">Reference proteome</keyword>
<reference evidence="2 3" key="1">
    <citation type="submission" date="2016-09" db="EMBL/GenBank/DDBJ databases">
        <title>Rhizobium oryziradicis sp. nov., isolated from the root of rice.</title>
        <authorList>
            <person name="Zhao J."/>
            <person name="Zhang X."/>
        </authorList>
    </citation>
    <scope>NUCLEOTIDE SEQUENCE [LARGE SCALE GENOMIC DNA]</scope>
    <source>
        <strain evidence="2 3">N19</strain>
    </source>
</reference>
<dbReference type="AlphaFoldDB" id="A0A1Q8ZXA4"/>
<accession>A0A1Q8ZXA4</accession>
<keyword evidence="1" id="KW-0812">Transmembrane</keyword>
<protein>
    <submittedName>
        <fullName evidence="2">Potassium-transporting ATPase subunit F</fullName>
    </submittedName>
</protein>